<dbReference type="PROSITE" id="PS00811">
    <property type="entry name" value="OLEOSINS"/>
    <property type="match status" value="1"/>
</dbReference>
<evidence type="ECO:0000256" key="4">
    <source>
        <dbReference type="ARBA" id="ARBA00022989"/>
    </source>
</evidence>
<dbReference type="Pfam" id="PF01277">
    <property type="entry name" value="Oleosin"/>
    <property type="match status" value="1"/>
</dbReference>
<proteinExistence type="inferred from homology"/>
<evidence type="ECO:0000256" key="2">
    <source>
        <dbReference type="ARBA" id="ARBA00022677"/>
    </source>
</evidence>
<dbReference type="PANTHER" id="PTHR33203">
    <property type="entry name" value="OLEOSIN"/>
    <property type="match status" value="1"/>
</dbReference>
<name>A0A059CLB8_EUCGR</name>
<evidence type="ECO:0000256" key="6">
    <source>
        <dbReference type="RuleBase" id="RU000540"/>
    </source>
</evidence>
<evidence type="ECO:0000313" key="8">
    <source>
        <dbReference type="EMBL" id="KCW79182.1"/>
    </source>
</evidence>
<dbReference type="GO" id="GO:0009791">
    <property type="term" value="P:post-embryonic development"/>
    <property type="evidence" value="ECO:0007669"/>
    <property type="project" value="UniProtKB-ARBA"/>
</dbReference>
<dbReference type="AlphaFoldDB" id="A0A059CLB8"/>
<feature type="transmembrane region" description="Helical" evidence="7">
    <location>
        <begin position="36"/>
        <end position="59"/>
    </location>
</feature>
<keyword evidence="5 7" id="KW-0472">Membrane</keyword>
<keyword evidence="3 7" id="KW-0812">Transmembrane</keyword>
<dbReference type="GO" id="GO:0048608">
    <property type="term" value="P:reproductive structure development"/>
    <property type="evidence" value="ECO:0007669"/>
    <property type="project" value="UniProtKB-ARBA"/>
</dbReference>
<reference evidence="8" key="1">
    <citation type="submission" date="2013-07" db="EMBL/GenBank/DDBJ databases">
        <title>The genome of Eucalyptus grandis.</title>
        <authorList>
            <person name="Schmutz J."/>
            <person name="Hayes R."/>
            <person name="Myburg A."/>
            <person name="Tuskan G."/>
            <person name="Grattapaglia D."/>
            <person name="Rokhsar D.S."/>
        </authorList>
    </citation>
    <scope>NUCLEOTIDE SEQUENCE</scope>
    <source>
        <tissue evidence="8">Leaf extractions</tissue>
    </source>
</reference>
<comment type="subcellular location">
    <subcellularLocation>
        <location evidence="6">Lipid droplet</location>
    </subcellularLocation>
    <subcellularLocation>
        <location evidence="6">Membrane</location>
        <topology evidence="6">Multi-pass membrane protein</topology>
    </subcellularLocation>
</comment>
<sequence length="148" mass="15443">MSDQRHRTDVTHVAHQGGPPARQAVKVATATTIGGALLVLSGLTLTGTVLALIVATPIMVLFSPILVPAGIAVALITAGFLASGGFGAAAVTALTWMYRYFAGKHPAGEEQVEYARAKIADTARDVKEKAKEYGQYVQHKAQEVTGTA</sequence>
<dbReference type="OMA" id="YARSRIM"/>
<dbReference type="GO" id="GO:0012511">
    <property type="term" value="C:monolayer-surrounded lipid storage body"/>
    <property type="evidence" value="ECO:0007669"/>
    <property type="project" value="InterPro"/>
</dbReference>
<accession>A0A059CLB8</accession>
<dbReference type="Gramene" id="KCW79182">
    <property type="protein sequence ID" value="KCW79182"/>
    <property type="gene ID" value="EUGRSUZ_C00618"/>
</dbReference>
<dbReference type="GO" id="GO:0019915">
    <property type="term" value="P:lipid storage"/>
    <property type="evidence" value="ECO:0000318"/>
    <property type="project" value="GO_Central"/>
</dbReference>
<evidence type="ECO:0000256" key="1">
    <source>
        <dbReference type="ARBA" id="ARBA00010858"/>
    </source>
</evidence>
<keyword evidence="4 7" id="KW-1133">Transmembrane helix</keyword>
<dbReference type="InParanoid" id="A0A059CLB8"/>
<organism evidence="8">
    <name type="scientific">Eucalyptus grandis</name>
    <name type="common">Flooded gum</name>
    <dbReference type="NCBI Taxonomy" id="71139"/>
    <lineage>
        <taxon>Eukaryota</taxon>
        <taxon>Viridiplantae</taxon>
        <taxon>Streptophyta</taxon>
        <taxon>Embryophyta</taxon>
        <taxon>Tracheophyta</taxon>
        <taxon>Spermatophyta</taxon>
        <taxon>Magnoliopsida</taxon>
        <taxon>eudicotyledons</taxon>
        <taxon>Gunneridae</taxon>
        <taxon>Pentapetalae</taxon>
        <taxon>rosids</taxon>
        <taxon>malvids</taxon>
        <taxon>Myrtales</taxon>
        <taxon>Myrtaceae</taxon>
        <taxon>Myrtoideae</taxon>
        <taxon>Eucalypteae</taxon>
        <taxon>Eucalyptus</taxon>
    </lineage>
</organism>
<protein>
    <recommendedName>
        <fullName evidence="6">Oleosin</fullName>
    </recommendedName>
</protein>
<evidence type="ECO:0000256" key="7">
    <source>
        <dbReference type="SAM" id="Phobius"/>
    </source>
</evidence>
<feature type="transmembrane region" description="Helical" evidence="7">
    <location>
        <begin position="65"/>
        <end position="98"/>
    </location>
</feature>
<evidence type="ECO:0000256" key="3">
    <source>
        <dbReference type="ARBA" id="ARBA00022692"/>
    </source>
</evidence>
<dbReference type="GO" id="GO:0016020">
    <property type="term" value="C:membrane"/>
    <property type="evidence" value="ECO:0007669"/>
    <property type="project" value="UniProtKB-SubCell"/>
</dbReference>
<dbReference type="EMBL" id="KK198755">
    <property type="protein sequence ID" value="KCW79182.1"/>
    <property type="molecule type" value="Genomic_DNA"/>
</dbReference>
<dbReference type="PANTHER" id="PTHR33203:SF24">
    <property type="entry name" value="OLEOSIN"/>
    <property type="match status" value="1"/>
</dbReference>
<dbReference type="eggNOG" id="ENOG502S0J2">
    <property type="taxonomic scope" value="Eukaryota"/>
</dbReference>
<comment type="similarity">
    <text evidence="1 6">Belongs to the oleosin family.</text>
</comment>
<dbReference type="STRING" id="71139.A0A059CLB8"/>
<gene>
    <name evidence="8" type="ORF">EUGRSUZ_C00618</name>
</gene>
<keyword evidence="2 6" id="KW-0551">Lipid droplet</keyword>
<dbReference type="InterPro" id="IPR000136">
    <property type="entry name" value="Oleosin"/>
</dbReference>
<evidence type="ECO:0000256" key="5">
    <source>
        <dbReference type="ARBA" id="ARBA00023136"/>
    </source>
</evidence>